<dbReference type="PANTHER" id="PTHR42987:SF8">
    <property type="entry name" value="PROTEINASE"/>
    <property type="match status" value="1"/>
</dbReference>
<dbReference type="AlphaFoldDB" id="A0A1H6S2L3"/>
<evidence type="ECO:0000256" key="4">
    <source>
        <dbReference type="ARBA" id="ARBA00022825"/>
    </source>
</evidence>
<dbReference type="InterPro" id="IPR029045">
    <property type="entry name" value="ClpP/crotonase-like_dom_sf"/>
</dbReference>
<dbReference type="Gene3D" id="6.20.330.10">
    <property type="match status" value="1"/>
</dbReference>
<dbReference type="Pfam" id="PF01343">
    <property type="entry name" value="Peptidase_S49"/>
    <property type="match status" value="1"/>
</dbReference>
<feature type="compositionally biased region" description="Polar residues" evidence="5">
    <location>
        <begin position="1"/>
        <end position="16"/>
    </location>
</feature>
<feature type="domain" description="Peptidase S49" evidence="7">
    <location>
        <begin position="149"/>
        <end position="295"/>
    </location>
</feature>
<dbReference type="STRING" id="64971.SAMN05421831_105112"/>
<dbReference type="OrthoDB" id="9764363at2"/>
<evidence type="ECO:0000256" key="5">
    <source>
        <dbReference type="SAM" id="MobiDB-lite"/>
    </source>
</evidence>
<dbReference type="CDD" id="cd07023">
    <property type="entry name" value="S49_Sppa_N_C"/>
    <property type="match status" value="1"/>
</dbReference>
<dbReference type="SUPFAM" id="SSF52096">
    <property type="entry name" value="ClpP/crotonase"/>
    <property type="match status" value="1"/>
</dbReference>
<feature type="transmembrane region" description="Helical" evidence="6">
    <location>
        <begin position="50"/>
        <end position="71"/>
    </location>
</feature>
<evidence type="ECO:0000256" key="2">
    <source>
        <dbReference type="ARBA" id="ARBA00022670"/>
    </source>
</evidence>
<evidence type="ECO:0000313" key="9">
    <source>
        <dbReference type="Proteomes" id="UP000242999"/>
    </source>
</evidence>
<dbReference type="GO" id="GO:0006508">
    <property type="term" value="P:proteolysis"/>
    <property type="evidence" value="ECO:0007669"/>
    <property type="project" value="UniProtKB-KW"/>
</dbReference>
<keyword evidence="6" id="KW-0812">Transmembrane</keyword>
<name>A0A1H6S2L3_9GAMM</name>
<gene>
    <name evidence="8" type="ORF">SAMN05421831_105112</name>
</gene>
<evidence type="ECO:0000256" key="6">
    <source>
        <dbReference type="SAM" id="Phobius"/>
    </source>
</evidence>
<protein>
    <submittedName>
        <fullName evidence="8">Protease-4</fullName>
    </submittedName>
</protein>
<dbReference type="GO" id="GO:0008236">
    <property type="term" value="F:serine-type peptidase activity"/>
    <property type="evidence" value="ECO:0007669"/>
    <property type="project" value="UniProtKB-KW"/>
</dbReference>
<keyword evidence="3" id="KW-0378">Hydrolase</keyword>
<organism evidence="8 9">
    <name type="scientific">Allopseudospirillum japonicum</name>
    <dbReference type="NCBI Taxonomy" id="64971"/>
    <lineage>
        <taxon>Bacteria</taxon>
        <taxon>Pseudomonadati</taxon>
        <taxon>Pseudomonadota</taxon>
        <taxon>Gammaproteobacteria</taxon>
        <taxon>Oceanospirillales</taxon>
        <taxon>Oceanospirillaceae</taxon>
        <taxon>Allopseudospirillum</taxon>
    </lineage>
</organism>
<evidence type="ECO:0000256" key="1">
    <source>
        <dbReference type="ARBA" id="ARBA00008683"/>
    </source>
</evidence>
<evidence type="ECO:0000313" key="8">
    <source>
        <dbReference type="EMBL" id="SEI60926.1"/>
    </source>
</evidence>
<comment type="similarity">
    <text evidence="1">Belongs to the peptidase S49 family.</text>
</comment>
<sequence length="336" mass="37136">MSEPSAWNETSSRSQTPPLNNPLNNSSPVTLEGVLLEAIAEQKRARRWRYVGLILKPIFWLLLLGGLIAALQGQDAQVQGPHTAVVRVEGVILDQQAASAERIVSGLKKAFAAAESQAVVLRINSPGGSPVQAGIIYDAARRLRQAYPEKPLYAVIEDLGTSGAYYIAAAADQIIAHRSSLVGSIGVIAAGFGFDRLLENWQIERRVFTAGEDKAFLDPFSAMTEAQKAHWQATLDYTHQQFIESVRQGRGDRLPTQALDTVFSGRVWNAQEAVELGLIDQLGDIYYLSRELIQAENLVDYTPEDTPFEAFTRQMSQVMLNVLQQTQYSQKPWLLP</sequence>
<keyword evidence="6" id="KW-0472">Membrane</keyword>
<keyword evidence="2 8" id="KW-0645">Protease</keyword>
<dbReference type="InterPro" id="IPR047272">
    <property type="entry name" value="S49_SppA_C"/>
</dbReference>
<keyword evidence="6" id="KW-1133">Transmembrane helix</keyword>
<dbReference type="InterPro" id="IPR002142">
    <property type="entry name" value="Peptidase_S49"/>
</dbReference>
<accession>A0A1H6S2L3</accession>
<keyword evidence="9" id="KW-1185">Reference proteome</keyword>
<dbReference type="RefSeq" id="WP_093309210.1">
    <property type="nucleotide sequence ID" value="NZ_FNYH01000005.1"/>
</dbReference>
<keyword evidence="4" id="KW-0720">Serine protease</keyword>
<dbReference type="EMBL" id="FNYH01000005">
    <property type="protein sequence ID" value="SEI60926.1"/>
    <property type="molecule type" value="Genomic_DNA"/>
</dbReference>
<dbReference type="Proteomes" id="UP000242999">
    <property type="component" value="Unassembled WGS sequence"/>
</dbReference>
<dbReference type="Gene3D" id="3.90.226.10">
    <property type="entry name" value="2-enoyl-CoA Hydratase, Chain A, domain 1"/>
    <property type="match status" value="1"/>
</dbReference>
<feature type="region of interest" description="Disordered" evidence="5">
    <location>
        <begin position="1"/>
        <end position="25"/>
    </location>
</feature>
<dbReference type="PANTHER" id="PTHR42987">
    <property type="entry name" value="PEPTIDASE S49"/>
    <property type="match status" value="1"/>
</dbReference>
<reference evidence="9" key="1">
    <citation type="submission" date="2016-10" db="EMBL/GenBank/DDBJ databases">
        <authorList>
            <person name="Varghese N."/>
            <person name="Submissions S."/>
        </authorList>
    </citation>
    <scope>NUCLEOTIDE SEQUENCE [LARGE SCALE GENOMIC DNA]</scope>
    <source>
        <strain evidence="9">DSM 7165</strain>
    </source>
</reference>
<evidence type="ECO:0000259" key="7">
    <source>
        <dbReference type="Pfam" id="PF01343"/>
    </source>
</evidence>
<evidence type="ECO:0000256" key="3">
    <source>
        <dbReference type="ARBA" id="ARBA00022801"/>
    </source>
</evidence>
<proteinExistence type="inferred from homology"/>